<protein>
    <recommendedName>
        <fullName evidence="3">DUF3224 domain-containing protein</fullName>
    </recommendedName>
</protein>
<organism evidence="1 2">
    <name type="scientific">Chiayiivirga flava</name>
    <dbReference type="NCBI Taxonomy" id="659595"/>
    <lineage>
        <taxon>Bacteria</taxon>
        <taxon>Pseudomonadati</taxon>
        <taxon>Pseudomonadota</taxon>
        <taxon>Gammaproteobacteria</taxon>
        <taxon>Lysobacterales</taxon>
        <taxon>Lysobacteraceae</taxon>
        <taxon>Chiayiivirga</taxon>
    </lineage>
</organism>
<proteinExistence type="predicted"/>
<comment type="caution">
    <text evidence="1">The sequence shown here is derived from an EMBL/GenBank/DDBJ whole genome shotgun (WGS) entry which is preliminary data.</text>
</comment>
<evidence type="ECO:0000313" key="2">
    <source>
        <dbReference type="Proteomes" id="UP000521199"/>
    </source>
</evidence>
<dbReference type="Pfam" id="PF11528">
    <property type="entry name" value="DUF3224"/>
    <property type="match status" value="1"/>
</dbReference>
<evidence type="ECO:0008006" key="3">
    <source>
        <dbReference type="Google" id="ProtNLM"/>
    </source>
</evidence>
<dbReference type="EMBL" id="JACHHP010000001">
    <property type="protein sequence ID" value="MBB5207192.1"/>
    <property type="molecule type" value="Genomic_DNA"/>
</dbReference>
<dbReference type="InterPro" id="IPR023159">
    <property type="entry name" value="SO1590-like_sf"/>
</dbReference>
<dbReference type="AlphaFoldDB" id="A0A7W8D478"/>
<dbReference type="RefSeq" id="WP_246387486.1">
    <property type="nucleotide sequence ID" value="NZ_JACHHP010000001.1"/>
</dbReference>
<keyword evidence="2" id="KW-1185">Reference proteome</keyword>
<dbReference type="Proteomes" id="UP000521199">
    <property type="component" value="Unassembled WGS sequence"/>
</dbReference>
<sequence length="186" mass="19684">MHLRPISDSTAGIRFAGLVLTLACFAPWSARVQAETPVATPPAASQTESSKETAMTQTIRGEFDVKMLPQPADAALGEAIGRFGLDKRFHGALEATSKGQMLAFRSAVEGSAGYVAMEQVDGALDGRKGTFVLQHSGTMDRGAQHLDLAVVPDSATGELAGLAGRMQIEITGGKHYYVFEYSLPAE</sequence>
<reference evidence="1 2" key="1">
    <citation type="submission" date="2020-08" db="EMBL/GenBank/DDBJ databases">
        <title>Genomic Encyclopedia of Type Strains, Phase IV (KMG-IV): sequencing the most valuable type-strain genomes for metagenomic binning, comparative biology and taxonomic classification.</title>
        <authorList>
            <person name="Goeker M."/>
        </authorList>
    </citation>
    <scope>NUCLEOTIDE SEQUENCE [LARGE SCALE GENOMIC DNA]</scope>
    <source>
        <strain evidence="1 2">DSM 24163</strain>
    </source>
</reference>
<name>A0A7W8D478_9GAMM</name>
<gene>
    <name evidence="1" type="ORF">HNQ52_000708</name>
</gene>
<dbReference type="Gene3D" id="2.40.350.10">
    <property type="entry name" value="SO1590-like"/>
    <property type="match status" value="1"/>
</dbReference>
<dbReference type="InterPro" id="IPR021607">
    <property type="entry name" value="DUF3224"/>
</dbReference>
<evidence type="ECO:0000313" key="1">
    <source>
        <dbReference type="EMBL" id="MBB5207192.1"/>
    </source>
</evidence>
<dbReference type="SUPFAM" id="SSF159238">
    <property type="entry name" value="SO1590-like"/>
    <property type="match status" value="1"/>
</dbReference>
<accession>A0A7W8D478</accession>